<keyword evidence="5" id="KW-1133">Transmembrane helix</keyword>
<keyword evidence="5" id="KW-0812">Transmembrane</keyword>
<dbReference type="InterPro" id="IPR052029">
    <property type="entry name" value="PpiD_chaperone"/>
</dbReference>
<protein>
    <recommendedName>
        <fullName evidence="8">PpiC domain-containing protein</fullName>
    </recommendedName>
</protein>
<dbReference type="Gene3D" id="1.10.4030.10">
    <property type="entry name" value="Porin chaperone SurA, peptide-binding domain"/>
    <property type="match status" value="1"/>
</dbReference>
<evidence type="ECO:0000256" key="3">
    <source>
        <dbReference type="ARBA" id="ARBA00023136"/>
    </source>
</evidence>
<proteinExistence type="predicted"/>
<dbReference type="SUPFAM" id="SSF109998">
    <property type="entry name" value="Triger factor/SurA peptide-binding domain-like"/>
    <property type="match status" value="1"/>
</dbReference>
<keyword evidence="3 5" id="KW-0472">Membrane</keyword>
<dbReference type="OrthoDB" id="9812372at2"/>
<dbReference type="RefSeq" id="WP_011813408.1">
    <property type="nucleotide sequence ID" value="NC_008789.1"/>
</dbReference>
<dbReference type="KEGG" id="hha:Hhal_0599"/>
<comment type="subcellular location">
    <subcellularLocation>
        <location evidence="1">Cell membrane</location>
    </subcellularLocation>
</comment>
<reference evidence="6 7" key="2">
    <citation type="journal article" date="2013" name="Stand. Genomic Sci.">
        <title>Complete genome sequence of Halorhodospira halophila SL1.</title>
        <authorList>
            <person name="Challacombe J.F."/>
            <person name="Majid S."/>
            <person name="Deole R."/>
            <person name="Brettin T.S."/>
            <person name="Bruce D."/>
            <person name="Delano S.F."/>
            <person name="Detter J.C."/>
            <person name="Gleasner C.D."/>
            <person name="Han C.S."/>
            <person name="Misra M."/>
            <person name="Reitenga K.G."/>
            <person name="Mikhailova N."/>
            <person name="Woyke T."/>
            <person name="Pitluck S."/>
            <person name="Nolan M."/>
            <person name="Land M.L."/>
            <person name="Saunders E."/>
            <person name="Tapia R."/>
            <person name="Lapidus A."/>
            <person name="Ivanova N."/>
            <person name="Hoff W.D."/>
        </authorList>
    </citation>
    <scope>NUCLEOTIDE SEQUENCE [LARGE SCALE GENOMIC DNA]</scope>
    <source>
        <strain evidence="7">DSM 244 / SL1</strain>
    </source>
</reference>
<dbReference type="AlphaFoldDB" id="A1WUM3"/>
<dbReference type="STRING" id="349124.Hhal_0599"/>
<reference evidence="7" key="1">
    <citation type="submission" date="2006-12" db="EMBL/GenBank/DDBJ databases">
        <title>Complete sequence of Halorhodospira halophila SL1.</title>
        <authorList>
            <consortium name="US DOE Joint Genome Institute"/>
            <person name="Copeland A."/>
            <person name="Lucas S."/>
            <person name="Lapidus A."/>
            <person name="Barry K."/>
            <person name="Detter J.C."/>
            <person name="Glavina del Rio T."/>
            <person name="Hammon N."/>
            <person name="Israni S."/>
            <person name="Dalin E."/>
            <person name="Tice H."/>
            <person name="Pitluck S."/>
            <person name="Saunders E."/>
            <person name="Brettin T."/>
            <person name="Bruce D."/>
            <person name="Han C."/>
            <person name="Tapia R."/>
            <person name="Schmutz J."/>
            <person name="Larimer F."/>
            <person name="Land M."/>
            <person name="Hauser L."/>
            <person name="Kyrpides N."/>
            <person name="Mikhailova N."/>
            <person name="Hoff W."/>
            <person name="Richardson P."/>
        </authorList>
    </citation>
    <scope>NUCLEOTIDE SEQUENCE [LARGE SCALE GENOMIC DNA]</scope>
    <source>
        <strain evidence="7">DSM 244 / SL1</strain>
    </source>
</reference>
<evidence type="ECO:0000256" key="4">
    <source>
        <dbReference type="ARBA" id="ARBA00023186"/>
    </source>
</evidence>
<name>A1WUM3_HALHL</name>
<dbReference type="GO" id="GO:0005886">
    <property type="term" value="C:plasma membrane"/>
    <property type="evidence" value="ECO:0007669"/>
    <property type="project" value="UniProtKB-SubCell"/>
</dbReference>
<sequence>MLQAIRDGIKGWIAWVIIGFIALPFIFMGGYEYFGGGQDDAVVARVDGEEIPRSQIDQAVERQRAQLREMFGGDLPDGAFDGAALRREALEQLIDEQLLHAYVGKQGLRVTDQEVAQTIRGQEIFHEGGQFSRARYQTLLERNRLTPEDYEGLVRRDLKADQFQQAVFASSISTPSQLERLVRLQDESRSFSYVEIDADRYTDEVSVDDAEVEAHYEAHTDDYMAPEAVRLEYVELGPLALRDQVDVDDETLQERYDERYGDDDDPPTFDDVREELLADSIREQYRTELIEAGDELGNIAFEQPDSLEPLVDTFGLEVRTSDWIDRDGGEGIGDLSEVVEEAFSEDVLEHGYNSDLIRVDEDRYLVVRLLEHREAEPKPLEEVADTIREQLRQERAADLARERAEELVARLRDGDSLDELAEELEVERFTVEDAYRDDRSHPEAVVREAFALEVDGYARVELDDGSAALLRLDGISRGDPEGLSAQERQQLQQQLQRMAGDSEVRALIRALRAEAEIEIARERL</sequence>
<organism evidence="6 7">
    <name type="scientific">Halorhodospira halophila (strain DSM 244 / SL1)</name>
    <name type="common">Ectothiorhodospira halophila (strain DSM 244 / SL1)</name>
    <dbReference type="NCBI Taxonomy" id="349124"/>
    <lineage>
        <taxon>Bacteria</taxon>
        <taxon>Pseudomonadati</taxon>
        <taxon>Pseudomonadota</taxon>
        <taxon>Gammaproteobacteria</taxon>
        <taxon>Chromatiales</taxon>
        <taxon>Ectothiorhodospiraceae</taxon>
        <taxon>Halorhodospira</taxon>
    </lineage>
</organism>
<evidence type="ECO:0000256" key="2">
    <source>
        <dbReference type="ARBA" id="ARBA00022475"/>
    </source>
</evidence>
<accession>A1WUM3</accession>
<evidence type="ECO:0000313" key="6">
    <source>
        <dbReference type="EMBL" id="ABM61385.1"/>
    </source>
</evidence>
<keyword evidence="7" id="KW-1185">Reference proteome</keyword>
<keyword evidence="4" id="KW-0143">Chaperone</keyword>
<dbReference type="InterPro" id="IPR027304">
    <property type="entry name" value="Trigger_fact/SurA_dom_sf"/>
</dbReference>
<dbReference type="PANTHER" id="PTHR47529">
    <property type="entry name" value="PEPTIDYL-PROLYL CIS-TRANS ISOMERASE D"/>
    <property type="match status" value="1"/>
</dbReference>
<feature type="transmembrane region" description="Helical" evidence="5">
    <location>
        <begin position="12"/>
        <end position="31"/>
    </location>
</feature>
<dbReference type="HOGENOM" id="CLU_023843_1_1_6"/>
<evidence type="ECO:0008006" key="8">
    <source>
        <dbReference type="Google" id="ProtNLM"/>
    </source>
</evidence>
<dbReference type="EMBL" id="CP000544">
    <property type="protein sequence ID" value="ABM61385.1"/>
    <property type="molecule type" value="Genomic_DNA"/>
</dbReference>
<dbReference type="Proteomes" id="UP000000647">
    <property type="component" value="Chromosome"/>
</dbReference>
<gene>
    <name evidence="6" type="ordered locus">Hhal_0599</name>
</gene>
<dbReference type="Pfam" id="PF13624">
    <property type="entry name" value="SurA_N_3"/>
    <property type="match status" value="1"/>
</dbReference>
<dbReference type="PANTHER" id="PTHR47529:SF1">
    <property type="entry name" value="PERIPLASMIC CHAPERONE PPID"/>
    <property type="match status" value="1"/>
</dbReference>
<evidence type="ECO:0000256" key="1">
    <source>
        <dbReference type="ARBA" id="ARBA00004236"/>
    </source>
</evidence>
<evidence type="ECO:0000256" key="5">
    <source>
        <dbReference type="SAM" id="Phobius"/>
    </source>
</evidence>
<evidence type="ECO:0000313" key="7">
    <source>
        <dbReference type="Proteomes" id="UP000000647"/>
    </source>
</evidence>
<dbReference type="eggNOG" id="COG0760">
    <property type="taxonomic scope" value="Bacteria"/>
</dbReference>
<keyword evidence="2" id="KW-1003">Cell membrane</keyword>